<proteinExistence type="predicted"/>
<evidence type="ECO:0000313" key="1">
    <source>
        <dbReference type="EMBL" id="KAJ8109950.1"/>
    </source>
</evidence>
<organism evidence="1 2">
    <name type="scientific">Nemania bipapillata</name>
    <dbReference type="NCBI Taxonomy" id="110536"/>
    <lineage>
        <taxon>Eukaryota</taxon>
        <taxon>Fungi</taxon>
        <taxon>Dikarya</taxon>
        <taxon>Ascomycota</taxon>
        <taxon>Pezizomycotina</taxon>
        <taxon>Sordariomycetes</taxon>
        <taxon>Xylariomycetidae</taxon>
        <taxon>Xylariales</taxon>
        <taxon>Xylariaceae</taxon>
        <taxon>Nemania</taxon>
    </lineage>
</organism>
<keyword evidence="2" id="KW-1185">Reference proteome</keyword>
<name>A0ACC2I455_9PEZI</name>
<evidence type="ECO:0000313" key="2">
    <source>
        <dbReference type="Proteomes" id="UP001153334"/>
    </source>
</evidence>
<gene>
    <name evidence="1" type="ORF">ONZ43_g6001</name>
</gene>
<reference evidence="1" key="1">
    <citation type="submission" date="2022-11" db="EMBL/GenBank/DDBJ databases">
        <title>Genome Sequence of Nemania bipapillata.</title>
        <authorList>
            <person name="Buettner E."/>
        </authorList>
    </citation>
    <scope>NUCLEOTIDE SEQUENCE</scope>
    <source>
        <strain evidence="1">CP14</strain>
    </source>
</reference>
<sequence>MDEEASPRRPYFDGDDDPIVTESSEANDYSTFDMADDPEKDDTHPSVEIDGDSMPGEGTDRYSRSDDGEQAYVGHTELDDECASHISDATPRVGDDDESSSQHEGTDEDVFTDKSPRSSIGSYDASSESGKGADIDNMTTITRSPRISDISQYDKEEFIPTARGTPRPPFRTPSDVRAMQMSSPAGSVVGSPRSSRKHFPTGSRLGTPSASAQYSPKRRSTPPRFKSRLEAPLVLLHVTLLPLRWVWGDLVNNMDPDEMSEQAKTLRNSWRILQDRVGDTVIERGILLGHPQNDYEVLEERLLEALDLPVHRRARILECGHYLGPSNEATLTEGEESEDDYSQNRRQSASKRHWCATCKSEIRYDALGEVKVFRVKVYASNGLMRAGAWEACWKEMERVDVELEPIVEPAVQDEIVRLAAVQQEREVAQQEEANIAKEVEMQFEEQRQAEERLKQQTRSESQPSPESKAVPEAAREPRHESRPSRRRQRDEERLRETYGQASPESHTRVPSAHRHRPSSQSSDEVNKGKESRRREYQSASFSELLLQSARVLMQDRKNVIIATLSLFVLILSLRAAPPEPPYEPIIHRQKTMAEMQHHPVVDVGPSVQDKQSPLEVDIMEPIEALPSLEIYDEEPAEPSPIYIEASPSYESSSSEPSVPISQDSVLTSQDSVLISQDSIPISEDSITDEPKVTGVESKPMSESMDDTLDDTLPEPTSISTIYNPCQNSASSLPSAVPEASSAVSNGCPTVQEPARETAQETARETAQETVQETVQECVQETVQETVQKIETTTERKVVKVIQTITQTQTETQTEIEMATAIETVVVQATEIPQIETSANIEEKTIESQEDTVLVEDKTINDENAENTAVPTSAAESVAESAAESATEPAVEPTVEPVVNPVPKSVPDCVVVEAIRAQAMDCVEF</sequence>
<comment type="caution">
    <text evidence="1">The sequence shown here is derived from an EMBL/GenBank/DDBJ whole genome shotgun (WGS) entry which is preliminary data.</text>
</comment>
<dbReference type="Proteomes" id="UP001153334">
    <property type="component" value="Unassembled WGS sequence"/>
</dbReference>
<accession>A0ACC2I455</accession>
<protein>
    <submittedName>
        <fullName evidence="1">Uncharacterized protein</fullName>
    </submittedName>
</protein>
<dbReference type="EMBL" id="JAPESX010002005">
    <property type="protein sequence ID" value="KAJ8109950.1"/>
    <property type="molecule type" value="Genomic_DNA"/>
</dbReference>